<accession>A0A8I0PAN3</accession>
<sequence>MSLIDYQKALFIWVSVVFTVFEDDDERVYREALGAGAR</sequence>
<organism evidence="1 2">
    <name type="scientific">Streptomyces stelliscabiei</name>
    <dbReference type="NCBI Taxonomy" id="146820"/>
    <lineage>
        <taxon>Bacteria</taxon>
        <taxon>Bacillati</taxon>
        <taxon>Actinomycetota</taxon>
        <taxon>Actinomycetes</taxon>
        <taxon>Kitasatosporales</taxon>
        <taxon>Streptomycetaceae</taxon>
        <taxon>Streptomyces</taxon>
    </lineage>
</organism>
<proteinExistence type="predicted"/>
<gene>
    <name evidence="1" type="ORF">H4687_008722</name>
</gene>
<dbReference type="AlphaFoldDB" id="A0A8I0PAN3"/>
<evidence type="ECO:0000313" key="2">
    <source>
        <dbReference type="Proteomes" id="UP000629287"/>
    </source>
</evidence>
<protein>
    <submittedName>
        <fullName evidence="1">Uncharacterized protein</fullName>
    </submittedName>
</protein>
<evidence type="ECO:0000313" key="1">
    <source>
        <dbReference type="EMBL" id="MBE1602593.1"/>
    </source>
</evidence>
<reference evidence="1 2" key="1">
    <citation type="submission" date="2020-10" db="EMBL/GenBank/DDBJ databases">
        <title>Sequencing the genomes of 1000 actinobacteria strains.</title>
        <authorList>
            <person name="Klenk H.-P."/>
        </authorList>
    </citation>
    <scope>NUCLEOTIDE SEQUENCE [LARGE SCALE GENOMIC DNA]</scope>
    <source>
        <strain evidence="1 2">DSM 41803</strain>
    </source>
</reference>
<name>A0A8I0PAN3_9ACTN</name>
<dbReference type="Proteomes" id="UP000629287">
    <property type="component" value="Unassembled WGS sequence"/>
</dbReference>
<comment type="caution">
    <text evidence="1">The sequence shown here is derived from an EMBL/GenBank/DDBJ whole genome shotgun (WGS) entry which is preliminary data.</text>
</comment>
<keyword evidence="2" id="KW-1185">Reference proteome</keyword>
<dbReference type="EMBL" id="JADBGF010000001">
    <property type="protein sequence ID" value="MBE1602593.1"/>
    <property type="molecule type" value="Genomic_DNA"/>
</dbReference>